<dbReference type="Gramene" id="ERM97695">
    <property type="protein sequence ID" value="ERM97695"/>
    <property type="gene ID" value="AMTR_s00130p00120550"/>
</dbReference>
<name>W1NRR2_AMBTC</name>
<protein>
    <submittedName>
        <fullName evidence="1">Uncharacterized protein</fullName>
    </submittedName>
</protein>
<dbReference type="EMBL" id="KI395898">
    <property type="protein sequence ID" value="ERM97695.1"/>
    <property type="molecule type" value="Genomic_DNA"/>
</dbReference>
<organism evidence="1 2">
    <name type="scientific">Amborella trichopoda</name>
    <dbReference type="NCBI Taxonomy" id="13333"/>
    <lineage>
        <taxon>Eukaryota</taxon>
        <taxon>Viridiplantae</taxon>
        <taxon>Streptophyta</taxon>
        <taxon>Embryophyta</taxon>
        <taxon>Tracheophyta</taxon>
        <taxon>Spermatophyta</taxon>
        <taxon>Magnoliopsida</taxon>
        <taxon>Amborellales</taxon>
        <taxon>Amborellaceae</taxon>
        <taxon>Amborella</taxon>
    </lineage>
</organism>
<reference evidence="2" key="1">
    <citation type="journal article" date="2013" name="Science">
        <title>The Amborella genome and the evolution of flowering plants.</title>
        <authorList>
            <consortium name="Amborella Genome Project"/>
        </authorList>
    </citation>
    <scope>NUCLEOTIDE SEQUENCE [LARGE SCALE GENOMIC DNA]</scope>
</reference>
<keyword evidence="2" id="KW-1185">Reference proteome</keyword>
<dbReference type="AlphaFoldDB" id="W1NRR2"/>
<evidence type="ECO:0000313" key="1">
    <source>
        <dbReference type="EMBL" id="ERM97695.1"/>
    </source>
</evidence>
<proteinExistence type="predicted"/>
<gene>
    <name evidence="1" type="ORF">AMTR_s00130p00120550</name>
</gene>
<dbReference type="HOGENOM" id="CLU_2088109_0_0_1"/>
<dbReference type="Proteomes" id="UP000017836">
    <property type="component" value="Unassembled WGS sequence"/>
</dbReference>
<evidence type="ECO:0000313" key="2">
    <source>
        <dbReference type="Proteomes" id="UP000017836"/>
    </source>
</evidence>
<accession>W1NRR2</accession>
<sequence>MLEMTIAAHNLSMKTEISQNHLKWSTAQNEIDFGLRREPHLGLGRLRSVFLYHNHFPQCAWVSQRCTKGRLAYQHEVRECDVHSLDYERCCNNNHLKMIPLTTCEEKQSGSLVKADV</sequence>